<dbReference type="CDD" id="cd10979">
    <property type="entry name" value="CE4_PuuE_like"/>
    <property type="match status" value="1"/>
</dbReference>
<dbReference type="GO" id="GO:0016810">
    <property type="term" value="F:hydrolase activity, acting on carbon-nitrogen (but not peptide) bonds"/>
    <property type="evidence" value="ECO:0007669"/>
    <property type="project" value="InterPro"/>
</dbReference>
<keyword evidence="3" id="KW-1185">Reference proteome</keyword>
<dbReference type="PANTHER" id="PTHR43123">
    <property type="entry name" value="POLYSACCHARIDE DEACETYLASE-RELATED"/>
    <property type="match status" value="1"/>
</dbReference>
<dbReference type="RefSeq" id="WP_206599653.1">
    <property type="nucleotide sequence ID" value="NZ_CP101180.1"/>
</dbReference>
<organism evidence="2 3">
    <name type="scientific">Paenarthrobacter ureafaciens</name>
    <dbReference type="NCBI Taxonomy" id="37931"/>
    <lineage>
        <taxon>Bacteria</taxon>
        <taxon>Bacillati</taxon>
        <taxon>Actinomycetota</taxon>
        <taxon>Actinomycetes</taxon>
        <taxon>Micrococcales</taxon>
        <taxon>Micrococcaceae</taxon>
        <taxon>Paenarthrobacter</taxon>
    </lineage>
</organism>
<dbReference type="AlphaFoldDB" id="A0AAX3EHJ4"/>
<sequence>MIAIEQELYEYSPIVDRPPLEWPNGKRVAFYVGLNVEHFELGKRSVSISPGSAALPLDPLNHGWRDYGMRVGIWRIMESLDRYGLRASALLNSDVCSRYPQVIEAGRERGWAWLAHGRSNSILQTGMSPAEELEYLSEVVDTIAMHTGSRPQGWLGPNATETPETPRILRELGLSYLLDWPADDQPFHLNVPGMMSIPYSFEVNDVRMVGGAVSAGDFSLMAIDHYEQLSKDAAKGGRVMALPLHPFISGQPHRTKYLDSILSFITSQPDVWLTTSDEIARHYQLACPASLPQRGHHIHKTNSTH</sequence>
<dbReference type="Proteomes" id="UP001163293">
    <property type="component" value="Chromosome"/>
</dbReference>
<name>A0AAX3EHJ4_PAEUR</name>
<dbReference type="GO" id="GO:0005975">
    <property type="term" value="P:carbohydrate metabolic process"/>
    <property type="evidence" value="ECO:0007669"/>
    <property type="project" value="InterPro"/>
</dbReference>
<evidence type="ECO:0000313" key="3">
    <source>
        <dbReference type="Proteomes" id="UP001163293"/>
    </source>
</evidence>
<dbReference type="Gene3D" id="3.20.20.370">
    <property type="entry name" value="Glycoside hydrolase/deacetylase"/>
    <property type="match status" value="1"/>
</dbReference>
<protein>
    <submittedName>
        <fullName evidence="2">Polysaccharide deacetylase family protein</fullName>
    </submittedName>
</protein>
<proteinExistence type="predicted"/>
<dbReference type="InterPro" id="IPR002509">
    <property type="entry name" value="NODB_dom"/>
</dbReference>
<dbReference type="PANTHER" id="PTHR43123:SF4">
    <property type="entry name" value="POLYSACCHARIDE DEACETYLASE"/>
    <property type="match status" value="1"/>
</dbReference>
<accession>A0AAX3EHJ4</accession>
<reference evidence="2" key="1">
    <citation type="submission" date="2022-07" db="EMBL/GenBank/DDBJ databases">
        <authorList>
            <person name="Wu T."/>
        </authorList>
    </citation>
    <scope>NUCLEOTIDE SEQUENCE</scope>
    <source>
        <strain evidence="2">SD-1</strain>
    </source>
</reference>
<evidence type="ECO:0000313" key="2">
    <source>
        <dbReference type="EMBL" id="UYV97566.1"/>
    </source>
</evidence>
<dbReference type="EMBL" id="CP101185">
    <property type="protein sequence ID" value="UYV97566.1"/>
    <property type="molecule type" value="Genomic_DNA"/>
</dbReference>
<gene>
    <name evidence="2" type="ORF">NL394_21485</name>
</gene>
<dbReference type="Pfam" id="PF01522">
    <property type="entry name" value="Polysacc_deac_1"/>
    <property type="match status" value="1"/>
</dbReference>
<dbReference type="SUPFAM" id="SSF88713">
    <property type="entry name" value="Glycoside hydrolase/deacetylase"/>
    <property type="match status" value="1"/>
</dbReference>
<feature type="domain" description="NodB homology" evidence="1">
    <location>
        <begin position="66"/>
        <end position="176"/>
    </location>
</feature>
<dbReference type="InterPro" id="IPR011330">
    <property type="entry name" value="Glyco_hydro/deAcase_b/a-brl"/>
</dbReference>
<evidence type="ECO:0000259" key="1">
    <source>
        <dbReference type="Pfam" id="PF01522"/>
    </source>
</evidence>